<feature type="chain" id="PRO_5002006911" description="Peptidase M60 domain-containing protein" evidence="2">
    <location>
        <begin position="17"/>
        <end position="603"/>
    </location>
</feature>
<keyword evidence="2" id="KW-0732">Signal</keyword>
<dbReference type="InterPro" id="IPR042279">
    <property type="entry name" value="Pep_M60_3"/>
</dbReference>
<dbReference type="OrthoDB" id="10260387at2759"/>
<sequence length="603" mass="66902">MRPLLFVFILGNLALAKPTWNNHNANSRRASSNATQPLPKKPLLYPLQESKSFASGQTQRFSAWVLNGGTKVDKLVLESIDLASRNLSISGAQMCNGTATGSQEIRCEWENVDAGDNFLPVVRLKLGEVAGAGDLIVPLNFTVFTREPSTGKLQVSHFQETSVKWTIPTTYRQADSSIFPQPRAIAVSALPKASDEQARLRQYFLWSDFQCTGFYLNAGLELNVTVSGVNGAGPKPEVLVGTPALLDVEHPSVDMEASLDNPLGLLDNGHHTLTHQSGGILYIRYVYEHNQTGRGPVTVTLGQGDAAQPFPLFREGVTTDAEWKGLLAQTTVPFAEHDGERVIITGLAARAKEYADRGQDQNELLRIYARIIAAQDAISGLNKTAPDARDRPSPLRPMVVQANSGRYADATDYRAAIGQQELADIWWGPQLVQSWKIWHELGHQRQHTPTWSWEAVAEATVNIYSLAARRLFSASPSSAIWHATTEEWEDARKYLALPADARDYDTAEPFNQLVMFEQLRVAFGGDELYHQLHRRSRALPDLANITTDADKKHFFMTQVSEIFGSNLGAYFTAWGLKPEQRTLDEMGKQPDPVKDYTETPVYD</sequence>
<dbReference type="Pfam" id="PF13402">
    <property type="entry name" value="Peptidase_M60"/>
    <property type="match status" value="1"/>
</dbReference>
<dbReference type="PANTHER" id="PTHR15730:SF5">
    <property type="entry name" value="SI:CH211-210B2.2-RELATED"/>
    <property type="match status" value="1"/>
</dbReference>
<proteinExistence type="predicted"/>
<dbReference type="Gene3D" id="1.10.390.30">
    <property type="entry name" value="Peptidase M60, enhancin-like domain 3"/>
    <property type="match status" value="1"/>
</dbReference>
<dbReference type="PANTHER" id="PTHR15730">
    <property type="entry name" value="EXPERIMENTAL AUTOIMMUNE PROSTATITIS ANTIGEN 2-RELATED"/>
    <property type="match status" value="1"/>
</dbReference>
<dbReference type="Gene3D" id="3.40.390.80">
    <property type="entry name" value="Peptidase M60, enhancin-like domain 2"/>
    <property type="match status" value="1"/>
</dbReference>
<dbReference type="InterPro" id="IPR051244">
    <property type="entry name" value="TCAF"/>
</dbReference>
<dbReference type="InterPro" id="IPR035423">
    <property type="entry name" value="M60-like_N"/>
</dbReference>
<accession>A0A0A2W030</accession>
<dbReference type="HOGENOM" id="CLU_505369_0_0_1"/>
<evidence type="ECO:0000256" key="2">
    <source>
        <dbReference type="SAM" id="SignalP"/>
    </source>
</evidence>
<feature type="region of interest" description="Disordered" evidence="1">
    <location>
        <begin position="582"/>
        <end position="603"/>
    </location>
</feature>
<dbReference type="AlphaFoldDB" id="A0A0A2W030"/>
<feature type="compositionally biased region" description="Basic and acidic residues" evidence="1">
    <location>
        <begin position="582"/>
        <end position="597"/>
    </location>
</feature>
<dbReference type="EMBL" id="ANFO01000178">
    <property type="protein sequence ID" value="KGQ11775.1"/>
    <property type="molecule type" value="Genomic_DNA"/>
</dbReference>
<dbReference type="SMART" id="SM01276">
    <property type="entry name" value="M60-like"/>
    <property type="match status" value="1"/>
</dbReference>
<dbReference type="InterPro" id="IPR031161">
    <property type="entry name" value="Peptidase_M60_dom"/>
</dbReference>
<dbReference type="Proteomes" id="UP000030106">
    <property type="component" value="Unassembled WGS sequence"/>
</dbReference>
<evidence type="ECO:0000256" key="1">
    <source>
        <dbReference type="SAM" id="MobiDB-lite"/>
    </source>
</evidence>
<evidence type="ECO:0000313" key="4">
    <source>
        <dbReference type="EMBL" id="KGQ11775.1"/>
    </source>
</evidence>
<evidence type="ECO:0000259" key="3">
    <source>
        <dbReference type="PROSITE" id="PS51723"/>
    </source>
</evidence>
<dbReference type="eggNOG" id="ENOG502RVU1">
    <property type="taxonomic scope" value="Eukaryota"/>
</dbReference>
<feature type="signal peptide" evidence="2">
    <location>
        <begin position="1"/>
        <end position="16"/>
    </location>
</feature>
<dbReference type="Gene3D" id="2.60.120.1250">
    <property type="entry name" value="Peptidase M60, enhancin-like domain 1"/>
    <property type="match status" value="1"/>
</dbReference>
<evidence type="ECO:0000313" key="5">
    <source>
        <dbReference type="Proteomes" id="UP000030106"/>
    </source>
</evidence>
<dbReference type="PROSITE" id="PS51723">
    <property type="entry name" value="PEPTIDASE_M60"/>
    <property type="match status" value="1"/>
</dbReference>
<reference evidence="4 5" key="1">
    <citation type="submission" date="2012-10" db="EMBL/GenBank/DDBJ databases">
        <title>Genome sequencing and analysis of entomopathogenic fungi Beauveria bassiana D1-5.</title>
        <authorList>
            <person name="Li Q."/>
            <person name="Wang L."/>
            <person name="Zhang Z."/>
            <person name="Wang Q."/>
            <person name="Ren J."/>
            <person name="Wang M."/>
            <person name="Xu W."/>
            <person name="Wang J."/>
            <person name="Lu Y."/>
            <person name="Du Q."/>
            <person name="Sun Z."/>
        </authorList>
    </citation>
    <scope>NUCLEOTIDE SEQUENCE [LARGE SCALE GENOMIC DNA]</scope>
    <source>
        <strain evidence="4 5">D1-5</strain>
    </source>
</reference>
<feature type="domain" description="Peptidase M60" evidence="3">
    <location>
        <begin position="207"/>
        <end position="524"/>
    </location>
</feature>
<protein>
    <recommendedName>
        <fullName evidence="3">Peptidase M60 domain-containing protein</fullName>
    </recommendedName>
</protein>
<organism evidence="4 5">
    <name type="scientific">Beauveria bassiana D1-5</name>
    <dbReference type="NCBI Taxonomy" id="1245745"/>
    <lineage>
        <taxon>Eukaryota</taxon>
        <taxon>Fungi</taxon>
        <taxon>Dikarya</taxon>
        <taxon>Ascomycota</taxon>
        <taxon>Pezizomycotina</taxon>
        <taxon>Sordariomycetes</taxon>
        <taxon>Hypocreomycetidae</taxon>
        <taxon>Hypocreales</taxon>
        <taxon>Cordycipitaceae</taxon>
        <taxon>Beauveria</taxon>
    </lineage>
</organism>
<gene>
    <name evidence="4" type="ORF">BBAD15_g2493</name>
</gene>
<name>A0A0A2W030_BEABA</name>
<comment type="caution">
    <text evidence="4">The sequence shown here is derived from an EMBL/GenBank/DDBJ whole genome shotgun (WGS) entry which is preliminary data.</text>
</comment>
<dbReference type="Pfam" id="PF17291">
    <property type="entry name" value="M60-like_N"/>
    <property type="match status" value="1"/>
</dbReference>